<dbReference type="Gene3D" id="3.90.550.10">
    <property type="entry name" value="Spore Coat Polysaccharide Biosynthesis Protein SpsA, Chain A"/>
    <property type="match status" value="1"/>
</dbReference>
<dbReference type="GO" id="GO:0009298">
    <property type="term" value="P:GDP-mannose biosynthetic process"/>
    <property type="evidence" value="ECO:0007669"/>
    <property type="project" value="TreeGrafter"/>
</dbReference>
<sequence>VLLGYNGGDYSLEVYMLIQPVILCGGAGTRLWPLSREFYPKQLLSFGDDATLLQATAMRLRGFDNLLDPLAVCNEAHRFLVAEQFRDAGINCSAILLEPTGRNTAPAIALAALAAREQQVDDEIALLVLPADHLIGDVKAFHVAVEQAVELAGQGHLVTFGVPAGYPETGYGYISRGEPIGPGFAVKQFIEKPQLEQAQAYIEQGGFYWNSGMFVFSVASLLHELAVYQGD</sequence>
<accession>A0A382P882</accession>
<proteinExistence type="predicted"/>
<dbReference type="PANTHER" id="PTHR46390">
    <property type="entry name" value="MANNOSE-1-PHOSPHATE GUANYLYLTRANSFERASE"/>
    <property type="match status" value="1"/>
</dbReference>
<feature type="non-terminal residue" evidence="2">
    <location>
        <position position="231"/>
    </location>
</feature>
<feature type="domain" description="Nucleotidyl transferase" evidence="1">
    <location>
        <begin position="20"/>
        <end position="222"/>
    </location>
</feature>
<dbReference type="AlphaFoldDB" id="A0A382P882"/>
<dbReference type="InterPro" id="IPR029044">
    <property type="entry name" value="Nucleotide-diphossugar_trans"/>
</dbReference>
<dbReference type="PANTHER" id="PTHR46390:SF1">
    <property type="entry name" value="MANNOSE-1-PHOSPHATE GUANYLYLTRANSFERASE"/>
    <property type="match status" value="1"/>
</dbReference>
<evidence type="ECO:0000259" key="1">
    <source>
        <dbReference type="Pfam" id="PF00483"/>
    </source>
</evidence>
<dbReference type="SUPFAM" id="SSF53448">
    <property type="entry name" value="Nucleotide-diphospho-sugar transferases"/>
    <property type="match status" value="1"/>
</dbReference>
<dbReference type="InterPro" id="IPR049577">
    <property type="entry name" value="GMPP_N"/>
</dbReference>
<dbReference type="InterPro" id="IPR051161">
    <property type="entry name" value="Mannose-6P_isomerase_type2"/>
</dbReference>
<dbReference type="GO" id="GO:0004475">
    <property type="term" value="F:mannose-1-phosphate guanylyltransferase (GTP) activity"/>
    <property type="evidence" value="ECO:0007669"/>
    <property type="project" value="InterPro"/>
</dbReference>
<feature type="non-terminal residue" evidence="2">
    <location>
        <position position="1"/>
    </location>
</feature>
<dbReference type="InterPro" id="IPR005835">
    <property type="entry name" value="NTP_transferase_dom"/>
</dbReference>
<reference evidence="2" key="1">
    <citation type="submission" date="2018-05" db="EMBL/GenBank/DDBJ databases">
        <authorList>
            <person name="Lanie J.A."/>
            <person name="Ng W.-L."/>
            <person name="Kazmierczak K.M."/>
            <person name="Andrzejewski T.M."/>
            <person name="Davidsen T.M."/>
            <person name="Wayne K.J."/>
            <person name="Tettelin H."/>
            <person name="Glass J.I."/>
            <person name="Rusch D."/>
            <person name="Podicherti R."/>
            <person name="Tsui H.-C.T."/>
            <person name="Winkler M.E."/>
        </authorList>
    </citation>
    <scope>NUCLEOTIDE SEQUENCE</scope>
</reference>
<dbReference type="CDD" id="cd02509">
    <property type="entry name" value="GDP-M1P_Guanylyltransferase"/>
    <property type="match status" value="1"/>
</dbReference>
<organism evidence="2">
    <name type="scientific">marine metagenome</name>
    <dbReference type="NCBI Taxonomy" id="408172"/>
    <lineage>
        <taxon>unclassified sequences</taxon>
        <taxon>metagenomes</taxon>
        <taxon>ecological metagenomes</taxon>
    </lineage>
</organism>
<name>A0A382P882_9ZZZZ</name>
<protein>
    <recommendedName>
        <fullName evidence="1">Nucleotidyl transferase domain-containing protein</fullName>
    </recommendedName>
</protein>
<evidence type="ECO:0000313" key="2">
    <source>
        <dbReference type="EMBL" id="SVC68051.1"/>
    </source>
</evidence>
<gene>
    <name evidence="2" type="ORF">METZ01_LOCUS320905</name>
</gene>
<dbReference type="EMBL" id="UINC01104695">
    <property type="protein sequence ID" value="SVC68051.1"/>
    <property type="molecule type" value="Genomic_DNA"/>
</dbReference>
<dbReference type="Pfam" id="PF00483">
    <property type="entry name" value="NTP_transferase"/>
    <property type="match status" value="1"/>
</dbReference>